<comment type="catalytic activity">
    <reaction evidence="1 7">
        <text>6-phospho-D-glucono-1,5-lactone + H2O = 6-phospho-D-gluconate + H(+)</text>
        <dbReference type="Rhea" id="RHEA:12556"/>
        <dbReference type="ChEBI" id="CHEBI:15377"/>
        <dbReference type="ChEBI" id="CHEBI:15378"/>
        <dbReference type="ChEBI" id="CHEBI:57955"/>
        <dbReference type="ChEBI" id="CHEBI:58759"/>
        <dbReference type="EC" id="3.1.1.31"/>
    </reaction>
</comment>
<comment type="function">
    <text evidence="2 7">Hydrolysis of 6-phosphogluconolactone to 6-phosphogluconate.</text>
</comment>
<dbReference type="UniPathway" id="UPA00115">
    <property type="reaction ID" value="UER00409"/>
</dbReference>
<reference evidence="9 10" key="1">
    <citation type="submission" date="2016-10" db="EMBL/GenBank/DDBJ databases">
        <authorList>
            <person name="de Groot N.N."/>
        </authorList>
    </citation>
    <scope>NUCLEOTIDE SEQUENCE [LARGE SCALE GENOMIC DNA]</scope>
    <source>
        <strain evidence="9 10">CGMCC 1.9167</strain>
    </source>
</reference>
<dbReference type="InterPro" id="IPR037171">
    <property type="entry name" value="NagB/RpiA_transferase-like"/>
</dbReference>
<dbReference type="GO" id="GO:0005975">
    <property type="term" value="P:carbohydrate metabolic process"/>
    <property type="evidence" value="ECO:0007669"/>
    <property type="project" value="UniProtKB-UniRule"/>
</dbReference>
<dbReference type="SUPFAM" id="SSF100950">
    <property type="entry name" value="NagB/RpiA/CoA transferase-like"/>
    <property type="match status" value="1"/>
</dbReference>
<protein>
    <recommendedName>
        <fullName evidence="6 7">6-phosphogluconolactonase</fullName>
        <shortName evidence="7">6PGL</shortName>
        <ecNumber evidence="5 7">3.1.1.31</ecNumber>
    </recommendedName>
</protein>
<dbReference type="EMBL" id="FOYW01000001">
    <property type="protein sequence ID" value="SFR48804.1"/>
    <property type="molecule type" value="Genomic_DNA"/>
</dbReference>
<evidence type="ECO:0000256" key="5">
    <source>
        <dbReference type="ARBA" id="ARBA00013198"/>
    </source>
</evidence>
<dbReference type="EC" id="3.1.1.31" evidence="5 7"/>
<evidence type="ECO:0000313" key="9">
    <source>
        <dbReference type="EMBL" id="SFR48804.1"/>
    </source>
</evidence>
<feature type="domain" description="Glucosamine/galactosamine-6-phosphate isomerase" evidence="8">
    <location>
        <begin position="26"/>
        <end position="240"/>
    </location>
</feature>
<dbReference type="RefSeq" id="WP_092009103.1">
    <property type="nucleotide sequence ID" value="NZ_FOYW01000001.1"/>
</dbReference>
<dbReference type="PANTHER" id="PTHR11054">
    <property type="entry name" value="6-PHOSPHOGLUCONOLACTONASE"/>
    <property type="match status" value="1"/>
</dbReference>
<evidence type="ECO:0000256" key="3">
    <source>
        <dbReference type="ARBA" id="ARBA00004961"/>
    </source>
</evidence>
<comment type="similarity">
    <text evidence="4 7">Belongs to the glucosamine/galactosamine-6-phosphate isomerase family. 6-phosphogluconolactonase subfamily.</text>
</comment>
<organism evidence="9 10">
    <name type="scientific">Marinobacter daqiaonensis</name>
    <dbReference type="NCBI Taxonomy" id="650891"/>
    <lineage>
        <taxon>Bacteria</taxon>
        <taxon>Pseudomonadati</taxon>
        <taxon>Pseudomonadota</taxon>
        <taxon>Gammaproteobacteria</taxon>
        <taxon>Pseudomonadales</taxon>
        <taxon>Marinobacteraceae</taxon>
        <taxon>Marinobacter</taxon>
    </lineage>
</organism>
<dbReference type="CDD" id="cd01400">
    <property type="entry name" value="6PGL"/>
    <property type="match status" value="1"/>
</dbReference>
<dbReference type="GO" id="GO:0006098">
    <property type="term" value="P:pentose-phosphate shunt"/>
    <property type="evidence" value="ECO:0007669"/>
    <property type="project" value="UniProtKB-UniPathway"/>
</dbReference>
<dbReference type="NCBIfam" id="TIGR01198">
    <property type="entry name" value="pgl"/>
    <property type="match status" value="1"/>
</dbReference>
<comment type="pathway">
    <text evidence="3 7">Carbohydrate degradation; pentose phosphate pathway; D-ribulose 5-phosphate from D-glucose 6-phosphate (oxidative stage): step 2/3.</text>
</comment>
<evidence type="ECO:0000256" key="1">
    <source>
        <dbReference type="ARBA" id="ARBA00000832"/>
    </source>
</evidence>
<evidence type="ECO:0000256" key="6">
    <source>
        <dbReference type="ARBA" id="ARBA00020337"/>
    </source>
</evidence>
<keyword evidence="10" id="KW-1185">Reference proteome</keyword>
<dbReference type="STRING" id="650891.SAMN05216203_0808"/>
<dbReference type="InterPro" id="IPR039104">
    <property type="entry name" value="6PGL"/>
</dbReference>
<evidence type="ECO:0000313" key="10">
    <source>
        <dbReference type="Proteomes" id="UP000198644"/>
    </source>
</evidence>
<dbReference type="InterPro" id="IPR005900">
    <property type="entry name" value="6-phosphogluconolactonase_DevB"/>
</dbReference>
<evidence type="ECO:0000259" key="8">
    <source>
        <dbReference type="Pfam" id="PF01182"/>
    </source>
</evidence>
<dbReference type="OrthoDB" id="9810967at2"/>
<dbReference type="Gene3D" id="3.40.50.1360">
    <property type="match status" value="1"/>
</dbReference>
<sequence length="242" mass="26085">MKTPELGREPLPGVALVRFCDAEGRDQALAGEVADRLRSVLETRERALLVISGGRTPVGLFRCLSGESLAWESVDVVPADERWAPPESEERNSRLIRETLLQGPASAACFHELADTTADAPEQAASEATARLSALAWPADVVILGMGEDGHIASLFPDAPELERAMDVSRPPGVVVMRPPSQQRTRLTLNLPALSGAGLTVLQLAGTAKKEALDRAVSAPEAIGDMPVRYFFRQPLQVYWSP</sequence>
<dbReference type="GO" id="GO:0017057">
    <property type="term" value="F:6-phosphogluconolactonase activity"/>
    <property type="evidence" value="ECO:0007669"/>
    <property type="project" value="UniProtKB-UniRule"/>
</dbReference>
<proteinExistence type="inferred from homology"/>
<evidence type="ECO:0000256" key="7">
    <source>
        <dbReference type="RuleBase" id="RU365095"/>
    </source>
</evidence>
<evidence type="ECO:0000256" key="4">
    <source>
        <dbReference type="ARBA" id="ARBA00010662"/>
    </source>
</evidence>
<dbReference type="Proteomes" id="UP000198644">
    <property type="component" value="Unassembled WGS sequence"/>
</dbReference>
<gene>
    <name evidence="7" type="primary">pgl</name>
    <name evidence="9" type="ORF">SAMN05216203_0808</name>
</gene>
<evidence type="ECO:0000256" key="2">
    <source>
        <dbReference type="ARBA" id="ARBA00002681"/>
    </source>
</evidence>
<dbReference type="PANTHER" id="PTHR11054:SF0">
    <property type="entry name" value="6-PHOSPHOGLUCONOLACTONASE"/>
    <property type="match status" value="1"/>
</dbReference>
<dbReference type="InterPro" id="IPR006148">
    <property type="entry name" value="Glc/Gal-6P_isomerase"/>
</dbReference>
<name>A0A1I6H2Z0_9GAMM</name>
<accession>A0A1I6H2Z0</accession>
<dbReference type="Pfam" id="PF01182">
    <property type="entry name" value="Glucosamine_iso"/>
    <property type="match status" value="1"/>
</dbReference>
<dbReference type="AlphaFoldDB" id="A0A1I6H2Z0"/>
<keyword evidence="7" id="KW-0378">Hydrolase</keyword>